<name>A0A1J1CD23_CALAY</name>
<dbReference type="AlphaFoldDB" id="A0A1J1CD23"/>
<sequence length="39" mass="4469">MPKTMQQKIARRIIIQTLPHAFMKSAPILPHTAFSGNFF</sequence>
<dbReference type="KEGG" id="caby:Cabys_3838"/>
<dbReference type="Proteomes" id="UP000183868">
    <property type="component" value="Chromosome"/>
</dbReference>
<dbReference type="EMBL" id="CP018099">
    <property type="protein sequence ID" value="APF20583.1"/>
    <property type="molecule type" value="Genomic_DNA"/>
</dbReference>
<proteinExistence type="predicted"/>
<evidence type="ECO:0000313" key="2">
    <source>
        <dbReference type="Proteomes" id="UP000183868"/>
    </source>
</evidence>
<protein>
    <submittedName>
        <fullName evidence="1">Uncharacterized protein</fullName>
    </submittedName>
</protein>
<evidence type="ECO:0000313" key="1">
    <source>
        <dbReference type="EMBL" id="APF20583.1"/>
    </source>
</evidence>
<reference evidence="1 2" key="1">
    <citation type="submission" date="2016-11" db="EMBL/GenBank/DDBJ databases">
        <title>Genomic analysis of Caldithrix abyssi and proposal of a novel bacterial phylum Caldithrichaeota.</title>
        <authorList>
            <person name="Kublanov I."/>
            <person name="Sigalova O."/>
            <person name="Gavrilov S."/>
            <person name="Lebedinsky A."/>
            <person name="Ivanova N."/>
            <person name="Daum C."/>
            <person name="Reddy T."/>
            <person name="Klenk H.P."/>
            <person name="Goker M."/>
            <person name="Reva O."/>
            <person name="Miroshnichenko M."/>
            <person name="Kyprides N."/>
            <person name="Woyke T."/>
            <person name="Gelfand M."/>
        </authorList>
    </citation>
    <scope>NUCLEOTIDE SEQUENCE [LARGE SCALE GENOMIC DNA]</scope>
    <source>
        <strain evidence="1 2">LF13</strain>
    </source>
</reference>
<organism evidence="1 2">
    <name type="scientific">Caldithrix abyssi DSM 13497</name>
    <dbReference type="NCBI Taxonomy" id="880073"/>
    <lineage>
        <taxon>Bacteria</taxon>
        <taxon>Pseudomonadati</taxon>
        <taxon>Calditrichota</taxon>
        <taxon>Calditrichia</taxon>
        <taxon>Calditrichales</taxon>
        <taxon>Calditrichaceae</taxon>
        <taxon>Caldithrix</taxon>
    </lineage>
</organism>
<accession>A0A1J1CD23</accession>
<gene>
    <name evidence="1" type="ORF">Cabys_3838</name>
</gene>